<gene>
    <name evidence="1" type="ORF">ACFS27_22795</name>
</gene>
<dbReference type="Proteomes" id="UP001597479">
    <property type="component" value="Unassembled WGS sequence"/>
</dbReference>
<keyword evidence="2" id="KW-1185">Reference proteome</keyword>
<protein>
    <submittedName>
        <fullName evidence="1">Uncharacterized protein</fullName>
    </submittedName>
</protein>
<name>A0ABW5VXL3_9MICO</name>
<proteinExistence type="predicted"/>
<comment type="caution">
    <text evidence="1">The sequence shown here is derived from an EMBL/GenBank/DDBJ whole genome shotgun (WGS) entry which is preliminary data.</text>
</comment>
<organism evidence="1 2">
    <name type="scientific">Promicromonospora vindobonensis</name>
    <dbReference type="NCBI Taxonomy" id="195748"/>
    <lineage>
        <taxon>Bacteria</taxon>
        <taxon>Bacillati</taxon>
        <taxon>Actinomycetota</taxon>
        <taxon>Actinomycetes</taxon>
        <taxon>Micrococcales</taxon>
        <taxon>Promicromonosporaceae</taxon>
        <taxon>Promicromonospora</taxon>
    </lineage>
</organism>
<dbReference type="EMBL" id="JBHUOG010000002">
    <property type="protein sequence ID" value="MFD2796407.1"/>
    <property type="molecule type" value="Genomic_DNA"/>
</dbReference>
<sequence length="41" mass="4459">MATVSDQLAQRFCALDPKMSDDDVQTYIVGPAIIVDAIAIY</sequence>
<reference evidence="2" key="1">
    <citation type="journal article" date="2019" name="Int. J. Syst. Evol. Microbiol.">
        <title>The Global Catalogue of Microorganisms (GCM) 10K type strain sequencing project: providing services to taxonomists for standard genome sequencing and annotation.</title>
        <authorList>
            <consortium name="The Broad Institute Genomics Platform"/>
            <consortium name="The Broad Institute Genome Sequencing Center for Infectious Disease"/>
            <person name="Wu L."/>
            <person name="Ma J."/>
        </authorList>
    </citation>
    <scope>NUCLEOTIDE SEQUENCE [LARGE SCALE GENOMIC DNA]</scope>
    <source>
        <strain evidence="2">CCM 7044</strain>
    </source>
</reference>
<accession>A0ABW5VXL3</accession>
<evidence type="ECO:0000313" key="2">
    <source>
        <dbReference type="Proteomes" id="UP001597479"/>
    </source>
</evidence>
<dbReference type="RefSeq" id="WP_377187936.1">
    <property type="nucleotide sequence ID" value="NZ_JBHUOG010000002.1"/>
</dbReference>
<evidence type="ECO:0000313" key="1">
    <source>
        <dbReference type="EMBL" id="MFD2796407.1"/>
    </source>
</evidence>